<name>A0AAV4SSU1_CAEEX</name>
<dbReference type="EMBL" id="BPLR01010095">
    <property type="protein sequence ID" value="GIY36835.1"/>
    <property type="molecule type" value="Genomic_DNA"/>
</dbReference>
<protein>
    <submittedName>
        <fullName evidence="1">Uncharacterized protein</fullName>
    </submittedName>
</protein>
<sequence length="102" mass="12089">MILCPRQNKRIPFVITISDVPFARRIVSSFERYSRFNTAQQLHDSLKEKTTSHRSFEGSLAELFPFFFNKNRAKGLIKACECPFDVLIYSNDDLGWQKRKRW</sequence>
<dbReference type="Proteomes" id="UP001054945">
    <property type="component" value="Unassembled WGS sequence"/>
</dbReference>
<organism evidence="1 2">
    <name type="scientific">Caerostris extrusa</name>
    <name type="common">Bark spider</name>
    <name type="synonym">Caerostris bankana</name>
    <dbReference type="NCBI Taxonomy" id="172846"/>
    <lineage>
        <taxon>Eukaryota</taxon>
        <taxon>Metazoa</taxon>
        <taxon>Ecdysozoa</taxon>
        <taxon>Arthropoda</taxon>
        <taxon>Chelicerata</taxon>
        <taxon>Arachnida</taxon>
        <taxon>Araneae</taxon>
        <taxon>Araneomorphae</taxon>
        <taxon>Entelegynae</taxon>
        <taxon>Araneoidea</taxon>
        <taxon>Araneidae</taxon>
        <taxon>Caerostris</taxon>
    </lineage>
</organism>
<dbReference type="AlphaFoldDB" id="A0AAV4SSU1"/>
<accession>A0AAV4SSU1</accession>
<evidence type="ECO:0000313" key="1">
    <source>
        <dbReference type="EMBL" id="GIY36835.1"/>
    </source>
</evidence>
<gene>
    <name evidence="1" type="ORF">CEXT_569341</name>
</gene>
<evidence type="ECO:0000313" key="2">
    <source>
        <dbReference type="Proteomes" id="UP001054945"/>
    </source>
</evidence>
<proteinExistence type="predicted"/>
<reference evidence="1 2" key="1">
    <citation type="submission" date="2021-06" db="EMBL/GenBank/DDBJ databases">
        <title>Caerostris extrusa draft genome.</title>
        <authorList>
            <person name="Kono N."/>
            <person name="Arakawa K."/>
        </authorList>
    </citation>
    <scope>NUCLEOTIDE SEQUENCE [LARGE SCALE GENOMIC DNA]</scope>
</reference>
<comment type="caution">
    <text evidence="1">The sequence shown here is derived from an EMBL/GenBank/DDBJ whole genome shotgun (WGS) entry which is preliminary data.</text>
</comment>
<keyword evidence="2" id="KW-1185">Reference proteome</keyword>